<protein>
    <submittedName>
        <fullName evidence="3">Mkk1p</fullName>
    </submittedName>
</protein>
<keyword evidence="1" id="KW-0547">Nucleotide-binding</keyword>
<sequence>MSSTSQIHWGQCDKCGEHYGDDLNAESEWCKPCQAKYLKENFANWTSGNENIDGLIQEMRSKIDGPSDIVFEWIPYNQFDNIREDVKGNSSKVYSAIWKDGPLSYSYLKRKLTRVSGKKVALKCVFNLQYNIDEIINEVKTYSVDCSNNILKIYGISQNPDTKDYIMVLHNEYFKKYCKICCSTKIEHKWCNSCHINLIRKNFINGNSGNKEVDNYIQEMQLSVSNSCTIVFEWIPYDRFDNINKIGEDNICVVYSAIWKDGPLHYEYTTGWTREPNKKVALKCLQNATNEFFLNEVKTYSINYYDDNIIYGISQNPRTKVYVMIIQDKYHEKCVKCEKTYIDMRYEWYNPCHHMQYEWYSHFRNEKIDSFIQEMRTSNGSKNINFNLIPYNHFSNVKEIGKGGFSTVHSAIWKDGPIYYFDDKKEWIRKSNKEVALKILYNSQNTTNEILNEVKAHLILNSEFIINIYGISQNPDTKDYIMVLDYAKGGSLNNYINKNLENFDWFNGLKILTNIIEGLDKIHQKQMVHRDFHTGNILFSTDNVQDFNVYISDMGLCGEVCNIDETKIYGVMPYVAPEVLKGKLYTQSADIYSFGMIMYFVATGKQPFGNRAHDSHLALDICNRIRPEVNDKITPKCYIDLMKKCWDPNPDNRPNTFEIKESIYLFYHSLDQNFKEKEQRHYDIEERFKVTEVYRKENFLSFKK</sequence>
<accession>A0A015JSJ5</accession>
<dbReference type="GO" id="GO:0005737">
    <property type="term" value="C:cytoplasm"/>
    <property type="evidence" value="ECO:0007669"/>
    <property type="project" value="TreeGrafter"/>
</dbReference>
<feature type="binding site" evidence="1">
    <location>
        <position position="430"/>
    </location>
    <ligand>
        <name>ATP</name>
        <dbReference type="ChEBI" id="CHEBI:30616"/>
    </ligand>
</feature>
<dbReference type="GO" id="GO:0007165">
    <property type="term" value="P:signal transduction"/>
    <property type="evidence" value="ECO:0007669"/>
    <property type="project" value="TreeGrafter"/>
</dbReference>
<name>A0A015JSJ5_RHIIW</name>
<dbReference type="InterPro" id="IPR011009">
    <property type="entry name" value="Kinase-like_dom_sf"/>
</dbReference>
<dbReference type="PANTHER" id="PTHR23257:SF963">
    <property type="entry name" value="AT08303P"/>
    <property type="match status" value="1"/>
</dbReference>
<dbReference type="AlphaFoldDB" id="A0A015JSJ5"/>
<dbReference type="InterPro" id="IPR000719">
    <property type="entry name" value="Prot_kinase_dom"/>
</dbReference>
<feature type="domain" description="Protein kinase" evidence="2">
    <location>
        <begin position="394"/>
        <end position="665"/>
    </location>
</feature>
<dbReference type="Pfam" id="PF00069">
    <property type="entry name" value="Pkinase"/>
    <property type="match status" value="1"/>
</dbReference>
<dbReference type="GO" id="GO:0005524">
    <property type="term" value="F:ATP binding"/>
    <property type="evidence" value="ECO:0007669"/>
    <property type="project" value="UniProtKB-UniRule"/>
</dbReference>
<dbReference type="HOGENOM" id="CLU_000288_7_8_1"/>
<dbReference type="Gene3D" id="1.10.510.10">
    <property type="entry name" value="Transferase(Phosphotransferase) domain 1"/>
    <property type="match status" value="2"/>
</dbReference>
<dbReference type="Proteomes" id="UP000022910">
    <property type="component" value="Unassembled WGS sequence"/>
</dbReference>
<gene>
    <name evidence="3" type="ORF">RirG_201880</name>
</gene>
<keyword evidence="4" id="KW-1185">Reference proteome</keyword>
<dbReference type="PANTHER" id="PTHR23257">
    <property type="entry name" value="SERINE-THREONINE PROTEIN KINASE"/>
    <property type="match status" value="1"/>
</dbReference>
<proteinExistence type="predicted"/>
<evidence type="ECO:0000259" key="2">
    <source>
        <dbReference type="PROSITE" id="PS50011"/>
    </source>
</evidence>
<comment type="caution">
    <text evidence="3">The sequence shown here is derived from an EMBL/GenBank/DDBJ whole genome shotgun (WGS) entry which is preliminary data.</text>
</comment>
<dbReference type="PROSITE" id="PS00107">
    <property type="entry name" value="PROTEIN_KINASE_ATP"/>
    <property type="match status" value="1"/>
</dbReference>
<dbReference type="GO" id="GO:0004672">
    <property type="term" value="F:protein kinase activity"/>
    <property type="evidence" value="ECO:0007669"/>
    <property type="project" value="InterPro"/>
</dbReference>
<organism evidence="3 4">
    <name type="scientific">Rhizophagus irregularis (strain DAOM 197198w)</name>
    <name type="common">Glomus intraradices</name>
    <dbReference type="NCBI Taxonomy" id="1432141"/>
    <lineage>
        <taxon>Eukaryota</taxon>
        <taxon>Fungi</taxon>
        <taxon>Fungi incertae sedis</taxon>
        <taxon>Mucoromycota</taxon>
        <taxon>Glomeromycotina</taxon>
        <taxon>Glomeromycetes</taxon>
        <taxon>Glomerales</taxon>
        <taxon>Glomeraceae</taxon>
        <taxon>Rhizophagus</taxon>
    </lineage>
</organism>
<evidence type="ECO:0000313" key="4">
    <source>
        <dbReference type="Proteomes" id="UP000022910"/>
    </source>
</evidence>
<dbReference type="EMBL" id="JEMT01027092">
    <property type="protein sequence ID" value="EXX58009.1"/>
    <property type="molecule type" value="Genomic_DNA"/>
</dbReference>
<dbReference type="InterPro" id="IPR050167">
    <property type="entry name" value="Ser_Thr_protein_kinase"/>
</dbReference>
<reference evidence="3 4" key="1">
    <citation type="submission" date="2014-02" db="EMBL/GenBank/DDBJ databases">
        <title>Single nucleus genome sequencing reveals high similarity among nuclei of an endomycorrhizal fungus.</title>
        <authorList>
            <person name="Lin K."/>
            <person name="Geurts R."/>
            <person name="Zhang Z."/>
            <person name="Limpens E."/>
            <person name="Saunders D.G."/>
            <person name="Mu D."/>
            <person name="Pang E."/>
            <person name="Cao H."/>
            <person name="Cha H."/>
            <person name="Lin T."/>
            <person name="Zhou Q."/>
            <person name="Shang Y."/>
            <person name="Li Y."/>
            <person name="Ivanov S."/>
            <person name="Sharma T."/>
            <person name="Velzen R.V."/>
            <person name="Ruijter N.D."/>
            <person name="Aanen D.K."/>
            <person name="Win J."/>
            <person name="Kamoun S."/>
            <person name="Bisseling T."/>
            <person name="Huang S."/>
        </authorList>
    </citation>
    <scope>NUCLEOTIDE SEQUENCE [LARGE SCALE GENOMIC DNA]</scope>
    <source>
        <strain evidence="4">DAOM197198w</strain>
    </source>
</reference>
<dbReference type="PROSITE" id="PS50011">
    <property type="entry name" value="PROTEIN_KINASE_DOM"/>
    <property type="match status" value="1"/>
</dbReference>
<dbReference type="OrthoDB" id="2417033at2759"/>
<evidence type="ECO:0000256" key="1">
    <source>
        <dbReference type="PROSITE-ProRule" id="PRU10141"/>
    </source>
</evidence>
<dbReference type="SUPFAM" id="SSF56112">
    <property type="entry name" value="Protein kinase-like (PK-like)"/>
    <property type="match status" value="2"/>
</dbReference>
<keyword evidence="1" id="KW-0067">ATP-binding</keyword>
<dbReference type="InterPro" id="IPR017441">
    <property type="entry name" value="Protein_kinase_ATP_BS"/>
</dbReference>
<evidence type="ECO:0000313" key="3">
    <source>
        <dbReference type="EMBL" id="EXX58009.1"/>
    </source>
</evidence>